<feature type="compositionally biased region" description="Basic and acidic residues" evidence="1">
    <location>
        <begin position="94"/>
        <end position="106"/>
    </location>
</feature>
<reference evidence="2" key="1">
    <citation type="journal article" date="2014" name="Nat. Commun.">
        <title>Multiple recent horizontal transfers of a large genomic region in cheese making fungi.</title>
        <authorList>
            <person name="Cheeseman K."/>
            <person name="Ropars J."/>
            <person name="Renault P."/>
            <person name="Dupont J."/>
            <person name="Gouzy J."/>
            <person name="Branca A."/>
            <person name="Abraham A.L."/>
            <person name="Ceppi M."/>
            <person name="Conseiller E."/>
            <person name="Debuchy R."/>
            <person name="Malagnac F."/>
            <person name="Goarin A."/>
            <person name="Silar P."/>
            <person name="Lacoste S."/>
            <person name="Sallet E."/>
            <person name="Bensimon A."/>
            <person name="Giraud T."/>
            <person name="Brygoo Y."/>
        </authorList>
    </citation>
    <scope>NUCLEOTIDE SEQUENCE [LARGE SCALE GENOMIC DNA]</scope>
    <source>
        <strain evidence="2">FM164</strain>
    </source>
</reference>
<evidence type="ECO:0000313" key="2">
    <source>
        <dbReference type="EMBL" id="CDM35272.1"/>
    </source>
</evidence>
<feature type="compositionally biased region" description="Polar residues" evidence="1">
    <location>
        <begin position="54"/>
        <end position="70"/>
    </location>
</feature>
<dbReference type="PANTHER" id="PTHR42090:SF1">
    <property type="match status" value="1"/>
</dbReference>
<sequence>MILGSRELGTQRRVTDYFSFPLIHFTTTYILQFRYPSSTTTRYLMWKTIISAGQQATRSQVPKPTIQSLATPTATRTPFSTTPISQIEKGQGPLDRETLNPERSETAKSGTDGEVAKHPSSFDPTNTAPESELAANEKESRQEGKKSPLDMSPANRDASAWRTKEEDGPVRNQDRGVSSSRGTPNKARSIHVKEDGTHVSYRD</sequence>
<feature type="compositionally biased region" description="Basic and acidic residues" evidence="1">
    <location>
        <begin position="191"/>
        <end position="203"/>
    </location>
</feature>
<gene>
    <name evidence="2" type="ORF">PROQFM164_S04g000153</name>
</gene>
<proteinExistence type="predicted"/>
<feature type="compositionally biased region" description="Low complexity" evidence="1">
    <location>
        <begin position="71"/>
        <end position="83"/>
    </location>
</feature>
<dbReference type="EMBL" id="HG792018">
    <property type="protein sequence ID" value="CDM35272.1"/>
    <property type="molecule type" value="Genomic_DNA"/>
</dbReference>
<dbReference type="AlphaFoldDB" id="W6R0F4"/>
<dbReference type="OMA" id="QATRATW"/>
<feature type="compositionally biased region" description="Basic and acidic residues" evidence="1">
    <location>
        <begin position="162"/>
        <end position="174"/>
    </location>
</feature>
<organism evidence="2 3">
    <name type="scientific">Penicillium roqueforti (strain FM164)</name>
    <dbReference type="NCBI Taxonomy" id="1365484"/>
    <lineage>
        <taxon>Eukaryota</taxon>
        <taxon>Fungi</taxon>
        <taxon>Dikarya</taxon>
        <taxon>Ascomycota</taxon>
        <taxon>Pezizomycotina</taxon>
        <taxon>Eurotiomycetes</taxon>
        <taxon>Eurotiomycetidae</taxon>
        <taxon>Eurotiales</taxon>
        <taxon>Aspergillaceae</taxon>
        <taxon>Penicillium</taxon>
    </lineage>
</organism>
<accession>W6R0F4</accession>
<dbReference type="STRING" id="1365484.W6R0F4"/>
<feature type="region of interest" description="Disordered" evidence="1">
    <location>
        <begin position="54"/>
        <end position="203"/>
    </location>
</feature>
<protein>
    <submittedName>
        <fullName evidence="2">Genomic scaffold, ProqFM164S04</fullName>
    </submittedName>
</protein>
<name>W6R0F4_PENRF</name>
<keyword evidence="3" id="KW-1185">Reference proteome</keyword>
<feature type="compositionally biased region" description="Basic and acidic residues" evidence="1">
    <location>
        <begin position="135"/>
        <end position="148"/>
    </location>
</feature>
<evidence type="ECO:0000256" key="1">
    <source>
        <dbReference type="SAM" id="MobiDB-lite"/>
    </source>
</evidence>
<dbReference type="OrthoDB" id="4220319at2759"/>
<evidence type="ECO:0000313" key="3">
    <source>
        <dbReference type="Proteomes" id="UP000030686"/>
    </source>
</evidence>
<dbReference type="Proteomes" id="UP000030686">
    <property type="component" value="Unassembled WGS sequence"/>
</dbReference>
<dbReference type="PANTHER" id="PTHR42090">
    <property type="match status" value="1"/>
</dbReference>